<feature type="transmembrane region" description="Helical" evidence="2">
    <location>
        <begin position="234"/>
        <end position="254"/>
    </location>
</feature>
<keyword evidence="2" id="KW-1133">Transmembrane helix</keyword>
<dbReference type="Proteomes" id="UP001634007">
    <property type="component" value="Unassembled WGS sequence"/>
</dbReference>
<keyword evidence="2" id="KW-0812">Transmembrane</keyword>
<dbReference type="Pfam" id="PF24053">
    <property type="entry name" value="DUF7356"/>
    <property type="match status" value="1"/>
</dbReference>
<evidence type="ECO:0000259" key="4">
    <source>
        <dbReference type="Pfam" id="PF24053"/>
    </source>
</evidence>
<accession>A0ABD3LRZ2</accession>
<dbReference type="PANTHER" id="PTHR34200">
    <property type="entry name" value="DENTIN SIALOPHOSPHOPROTEIN-LIKE ISOFORM X1"/>
    <property type="match status" value="1"/>
</dbReference>
<feature type="compositionally biased region" description="Polar residues" evidence="1">
    <location>
        <begin position="71"/>
        <end position="88"/>
    </location>
</feature>
<proteinExistence type="predicted"/>
<sequence length="330" mass="35052">MAKNGFLAAVLVCLIAADALGFGASLPDSEKSGNSSPPPQQASPPPGPVSGSKKPDGATDDAGKSSEVPATPSNSTTEGQTGGASVSPPSVERKEEKKNDEKEEDKEPREPAGNRETCNGKDEGKVCSDGGALTACILSVEAGLSKLVVLVENKGDSALIVNRRLPKSTTEKPEIIPKHQNKKINISPSVAEGNKVVLNAGREDCVLDMGPLVSDTSVFLYLPSFDKLITPINGAYFLILSVVVCGGVFACCALRKRRRKSEFRYQELEMGSGEGTNIETAEGWDQGWDDDWDEENAVKSPGQHRVGNISANGLTSRPANRDGWERDWDG</sequence>
<dbReference type="PANTHER" id="PTHR34200:SF2">
    <property type="entry name" value="TRANSMEMBRANE PROTEIN"/>
    <property type="match status" value="1"/>
</dbReference>
<evidence type="ECO:0000313" key="5">
    <source>
        <dbReference type="EMBL" id="KAL3753413.1"/>
    </source>
</evidence>
<keyword evidence="2" id="KW-0472">Membrane</keyword>
<evidence type="ECO:0000256" key="3">
    <source>
        <dbReference type="SAM" id="SignalP"/>
    </source>
</evidence>
<dbReference type="AlphaFoldDB" id="A0ABD3LRZ2"/>
<feature type="compositionally biased region" description="Basic and acidic residues" evidence="1">
    <location>
        <begin position="319"/>
        <end position="330"/>
    </location>
</feature>
<feature type="compositionally biased region" description="Pro residues" evidence="1">
    <location>
        <begin position="36"/>
        <end position="48"/>
    </location>
</feature>
<feature type="region of interest" description="Disordered" evidence="1">
    <location>
        <begin position="23"/>
        <end position="125"/>
    </location>
</feature>
<feature type="region of interest" description="Disordered" evidence="1">
    <location>
        <begin position="274"/>
        <end position="330"/>
    </location>
</feature>
<protein>
    <recommendedName>
        <fullName evidence="4">DUF7356 domain-containing protein</fullName>
    </recommendedName>
</protein>
<evidence type="ECO:0000256" key="1">
    <source>
        <dbReference type="SAM" id="MobiDB-lite"/>
    </source>
</evidence>
<comment type="caution">
    <text evidence="5">The sequence shown here is derived from an EMBL/GenBank/DDBJ whole genome shotgun (WGS) entry which is preliminary data.</text>
</comment>
<feature type="signal peptide" evidence="3">
    <location>
        <begin position="1"/>
        <end position="21"/>
    </location>
</feature>
<feature type="compositionally biased region" description="Basic and acidic residues" evidence="1">
    <location>
        <begin position="91"/>
        <end position="125"/>
    </location>
</feature>
<dbReference type="InterPro" id="IPR055780">
    <property type="entry name" value="DUF7356"/>
</dbReference>
<reference evidence="5 6" key="1">
    <citation type="submission" date="2024-11" db="EMBL/GenBank/DDBJ databases">
        <title>Chromosome-level genome assembly of Eucalyptus globulus Labill. provides insights into its genome evolution.</title>
        <authorList>
            <person name="Li X."/>
        </authorList>
    </citation>
    <scope>NUCLEOTIDE SEQUENCE [LARGE SCALE GENOMIC DNA]</scope>
    <source>
        <strain evidence="5">CL2024</strain>
        <tissue evidence="5">Fresh tender leaves</tissue>
    </source>
</reference>
<name>A0ABD3LRZ2_EUCGL</name>
<evidence type="ECO:0000256" key="2">
    <source>
        <dbReference type="SAM" id="Phobius"/>
    </source>
</evidence>
<organism evidence="5 6">
    <name type="scientific">Eucalyptus globulus</name>
    <name type="common">Tasmanian blue gum</name>
    <dbReference type="NCBI Taxonomy" id="34317"/>
    <lineage>
        <taxon>Eukaryota</taxon>
        <taxon>Viridiplantae</taxon>
        <taxon>Streptophyta</taxon>
        <taxon>Embryophyta</taxon>
        <taxon>Tracheophyta</taxon>
        <taxon>Spermatophyta</taxon>
        <taxon>Magnoliopsida</taxon>
        <taxon>eudicotyledons</taxon>
        <taxon>Gunneridae</taxon>
        <taxon>Pentapetalae</taxon>
        <taxon>rosids</taxon>
        <taxon>malvids</taxon>
        <taxon>Myrtales</taxon>
        <taxon>Myrtaceae</taxon>
        <taxon>Myrtoideae</taxon>
        <taxon>Eucalypteae</taxon>
        <taxon>Eucalyptus</taxon>
    </lineage>
</organism>
<feature type="compositionally biased region" description="Polar residues" evidence="1">
    <location>
        <begin position="309"/>
        <end position="318"/>
    </location>
</feature>
<dbReference type="EMBL" id="JBJKBG010000001">
    <property type="protein sequence ID" value="KAL3753413.1"/>
    <property type="molecule type" value="Genomic_DNA"/>
</dbReference>
<feature type="chain" id="PRO_5044755844" description="DUF7356 domain-containing protein" evidence="3">
    <location>
        <begin position="22"/>
        <end position="330"/>
    </location>
</feature>
<gene>
    <name evidence="5" type="ORF">ACJRO7_000759</name>
</gene>
<keyword evidence="3" id="KW-0732">Signal</keyword>
<feature type="compositionally biased region" description="Basic and acidic residues" evidence="1">
    <location>
        <begin position="53"/>
        <end position="64"/>
    </location>
</feature>
<feature type="domain" description="DUF7356" evidence="4">
    <location>
        <begin position="113"/>
        <end position="212"/>
    </location>
</feature>
<keyword evidence="6" id="KW-1185">Reference proteome</keyword>
<evidence type="ECO:0000313" key="6">
    <source>
        <dbReference type="Proteomes" id="UP001634007"/>
    </source>
</evidence>